<proteinExistence type="predicted"/>
<dbReference type="RefSeq" id="WP_245366207.1">
    <property type="nucleotide sequence ID" value="NZ_JAGGMR010000001.1"/>
</dbReference>
<protein>
    <submittedName>
        <fullName evidence="1">Uncharacterized protein</fullName>
    </submittedName>
</protein>
<dbReference type="EMBL" id="JAGGMR010000001">
    <property type="protein sequence ID" value="MBP2193344.1"/>
    <property type="molecule type" value="Genomic_DNA"/>
</dbReference>
<reference evidence="1 2" key="1">
    <citation type="submission" date="2021-03" db="EMBL/GenBank/DDBJ databases">
        <title>Sequencing the genomes of 1000 actinobacteria strains.</title>
        <authorList>
            <person name="Klenk H.-P."/>
        </authorList>
    </citation>
    <scope>NUCLEOTIDE SEQUENCE [LARGE SCALE GENOMIC DNA]</scope>
    <source>
        <strain evidence="1 2">DSM 45516</strain>
    </source>
</reference>
<name>A0ABS4QQN6_9NOCA</name>
<organism evidence="1 2">
    <name type="scientific">Nocardia goodfellowii</name>
    <dbReference type="NCBI Taxonomy" id="882446"/>
    <lineage>
        <taxon>Bacteria</taxon>
        <taxon>Bacillati</taxon>
        <taxon>Actinomycetota</taxon>
        <taxon>Actinomycetes</taxon>
        <taxon>Mycobacteriales</taxon>
        <taxon>Nocardiaceae</taxon>
        <taxon>Nocardia</taxon>
    </lineage>
</organism>
<comment type="caution">
    <text evidence="1">The sequence shown here is derived from an EMBL/GenBank/DDBJ whole genome shotgun (WGS) entry which is preliminary data.</text>
</comment>
<accession>A0ABS4QQN6</accession>
<keyword evidence="2" id="KW-1185">Reference proteome</keyword>
<dbReference type="Proteomes" id="UP001519325">
    <property type="component" value="Unassembled WGS sequence"/>
</dbReference>
<gene>
    <name evidence="1" type="ORF">BJ987_006245</name>
</gene>
<evidence type="ECO:0000313" key="2">
    <source>
        <dbReference type="Proteomes" id="UP001519325"/>
    </source>
</evidence>
<sequence length="108" mass="11794">MFEYWSDDFTRPLRRVVDPPQPVLVDLTIALPSAGAFRRDAVSMRVKAGGLHLAAGKVPGLLYAWARCTDGAWIGLAGFAIPTGNGRGRVETRQWCPARALSLVRSSR</sequence>
<evidence type="ECO:0000313" key="1">
    <source>
        <dbReference type="EMBL" id="MBP2193344.1"/>
    </source>
</evidence>